<accession>A0A1V8SYC5</accession>
<dbReference type="Proteomes" id="UP000192596">
    <property type="component" value="Unassembled WGS sequence"/>
</dbReference>
<feature type="compositionally biased region" description="Basic and acidic residues" evidence="1">
    <location>
        <begin position="9"/>
        <end position="34"/>
    </location>
</feature>
<comment type="caution">
    <text evidence="2">The sequence shown here is derived from an EMBL/GenBank/DDBJ whole genome shotgun (WGS) entry which is preliminary data.</text>
</comment>
<evidence type="ECO:0000256" key="1">
    <source>
        <dbReference type="SAM" id="MobiDB-lite"/>
    </source>
</evidence>
<protein>
    <submittedName>
        <fullName evidence="2">Uncharacterized protein</fullName>
    </submittedName>
</protein>
<feature type="compositionally biased region" description="Low complexity" evidence="1">
    <location>
        <begin position="92"/>
        <end position="105"/>
    </location>
</feature>
<name>A0A1V8SYC5_9PEZI</name>
<dbReference type="AlphaFoldDB" id="A0A1V8SYC5"/>
<feature type="region of interest" description="Disordered" evidence="1">
    <location>
        <begin position="1"/>
        <end position="34"/>
    </location>
</feature>
<dbReference type="EMBL" id="NAJO01000023">
    <property type="protein sequence ID" value="OQO03912.1"/>
    <property type="molecule type" value="Genomic_DNA"/>
</dbReference>
<feature type="region of interest" description="Disordered" evidence="1">
    <location>
        <begin position="84"/>
        <end position="111"/>
    </location>
</feature>
<sequence>MQSQDSQEDFPRTDTRDSDRTLVQDLASTRESEDTLCELSDRHYYDMASQVEMQRRQSFGRGGAGKIRTKEKAQVVEKVADALGSGGRRRSSVLSSITSGSSRRGSIVDKIFRRESKAETVSPAQTH</sequence>
<evidence type="ECO:0000313" key="3">
    <source>
        <dbReference type="Proteomes" id="UP000192596"/>
    </source>
</evidence>
<organism evidence="2 3">
    <name type="scientific">Cryoendolithus antarcticus</name>
    <dbReference type="NCBI Taxonomy" id="1507870"/>
    <lineage>
        <taxon>Eukaryota</taxon>
        <taxon>Fungi</taxon>
        <taxon>Dikarya</taxon>
        <taxon>Ascomycota</taxon>
        <taxon>Pezizomycotina</taxon>
        <taxon>Dothideomycetes</taxon>
        <taxon>Dothideomycetidae</taxon>
        <taxon>Cladosporiales</taxon>
        <taxon>Cladosporiaceae</taxon>
        <taxon>Cryoendolithus</taxon>
    </lineage>
</organism>
<gene>
    <name evidence="2" type="ORF">B0A48_10554</name>
</gene>
<evidence type="ECO:0000313" key="2">
    <source>
        <dbReference type="EMBL" id="OQO03912.1"/>
    </source>
</evidence>
<proteinExistence type="predicted"/>
<reference evidence="3" key="1">
    <citation type="submission" date="2017-03" db="EMBL/GenBank/DDBJ databases">
        <title>Genomes of endolithic fungi from Antarctica.</title>
        <authorList>
            <person name="Coleine C."/>
            <person name="Masonjones S."/>
            <person name="Stajich J.E."/>
        </authorList>
    </citation>
    <scope>NUCLEOTIDE SEQUENCE [LARGE SCALE GENOMIC DNA]</scope>
    <source>
        <strain evidence="3">CCFEE 5527</strain>
    </source>
</reference>
<dbReference type="InParanoid" id="A0A1V8SYC5"/>
<keyword evidence="3" id="KW-1185">Reference proteome</keyword>